<protein>
    <submittedName>
        <fullName evidence="1">40S ribosomal protein S18</fullName>
    </submittedName>
</protein>
<reference evidence="1" key="1">
    <citation type="submission" date="2014-09" db="EMBL/GenBank/DDBJ databases">
        <authorList>
            <person name="Magalhaes I.L.F."/>
            <person name="Oliveira U."/>
            <person name="Santos F.R."/>
            <person name="Vidigal T.H.D.A."/>
            <person name="Brescovit A.D."/>
            <person name="Santos A.J."/>
        </authorList>
    </citation>
    <scope>NUCLEOTIDE SEQUENCE</scope>
    <source>
        <tissue evidence="1">Shoot tissue taken approximately 20 cm above the soil surface</tissue>
    </source>
</reference>
<name>A0A0A9D1B0_ARUDO</name>
<dbReference type="AlphaFoldDB" id="A0A0A9D1B0"/>
<accession>A0A0A9D1B0</accession>
<dbReference type="GO" id="GO:0005840">
    <property type="term" value="C:ribosome"/>
    <property type="evidence" value="ECO:0007669"/>
    <property type="project" value="UniProtKB-KW"/>
</dbReference>
<evidence type="ECO:0000313" key="1">
    <source>
        <dbReference type="EMBL" id="JAD77542.1"/>
    </source>
</evidence>
<organism evidence="1">
    <name type="scientific">Arundo donax</name>
    <name type="common">Giant reed</name>
    <name type="synonym">Donax arundinaceus</name>
    <dbReference type="NCBI Taxonomy" id="35708"/>
    <lineage>
        <taxon>Eukaryota</taxon>
        <taxon>Viridiplantae</taxon>
        <taxon>Streptophyta</taxon>
        <taxon>Embryophyta</taxon>
        <taxon>Tracheophyta</taxon>
        <taxon>Spermatophyta</taxon>
        <taxon>Magnoliopsida</taxon>
        <taxon>Liliopsida</taxon>
        <taxon>Poales</taxon>
        <taxon>Poaceae</taxon>
        <taxon>PACMAD clade</taxon>
        <taxon>Arundinoideae</taxon>
        <taxon>Arundineae</taxon>
        <taxon>Arundo</taxon>
    </lineage>
</organism>
<proteinExistence type="predicted"/>
<keyword evidence="1" id="KW-0689">Ribosomal protein</keyword>
<keyword evidence="1" id="KW-0687">Ribonucleoprotein</keyword>
<dbReference type="EMBL" id="GBRH01220353">
    <property type="protein sequence ID" value="JAD77542.1"/>
    <property type="molecule type" value="Transcribed_RNA"/>
</dbReference>
<reference evidence="1" key="2">
    <citation type="journal article" date="2015" name="Data Brief">
        <title>Shoot transcriptome of the giant reed, Arundo donax.</title>
        <authorList>
            <person name="Barrero R.A."/>
            <person name="Guerrero F.D."/>
            <person name="Moolhuijzen P."/>
            <person name="Goolsby J.A."/>
            <person name="Tidwell J."/>
            <person name="Bellgard S.E."/>
            <person name="Bellgard M.I."/>
        </authorList>
    </citation>
    <scope>NUCLEOTIDE SEQUENCE</scope>
    <source>
        <tissue evidence="1">Shoot tissue taken approximately 20 cm above the soil surface</tissue>
    </source>
</reference>
<sequence length="51" mass="5529">MGYYTTTLLNMAWPVVPRKMILKAISIASSSADRYDCAGLVSCPRMSLSAS</sequence>